<dbReference type="Proteomes" id="UP000275078">
    <property type="component" value="Unassembled WGS sequence"/>
</dbReference>
<dbReference type="GO" id="GO:0005975">
    <property type="term" value="P:carbohydrate metabolic process"/>
    <property type="evidence" value="ECO:0007669"/>
    <property type="project" value="InterPro"/>
</dbReference>
<evidence type="ECO:0000313" key="6">
    <source>
        <dbReference type="Proteomes" id="UP000275078"/>
    </source>
</evidence>
<dbReference type="SUPFAM" id="SSF57180">
    <property type="entry name" value="Cellulose-binding domain"/>
    <property type="match status" value="1"/>
</dbReference>
<evidence type="ECO:0000313" key="5">
    <source>
        <dbReference type="EMBL" id="RPA72561.1"/>
    </source>
</evidence>
<feature type="compositionally biased region" description="Pro residues" evidence="2">
    <location>
        <begin position="224"/>
        <end position="258"/>
    </location>
</feature>
<dbReference type="SUPFAM" id="SSF49344">
    <property type="entry name" value="CBD9-like"/>
    <property type="match status" value="1"/>
</dbReference>
<keyword evidence="6" id="KW-1185">Reference proteome</keyword>
<evidence type="ECO:0000256" key="1">
    <source>
        <dbReference type="ARBA" id="ARBA00022729"/>
    </source>
</evidence>
<dbReference type="Pfam" id="PF00734">
    <property type="entry name" value="CBM_1"/>
    <property type="match status" value="1"/>
</dbReference>
<dbReference type="GO" id="GO:0030248">
    <property type="term" value="F:cellulose binding"/>
    <property type="evidence" value="ECO:0007669"/>
    <property type="project" value="InterPro"/>
</dbReference>
<protein>
    <submittedName>
        <fullName evidence="5">CBD9-like protein</fullName>
    </submittedName>
</protein>
<dbReference type="PROSITE" id="PS00562">
    <property type="entry name" value="CBM1_1"/>
    <property type="match status" value="1"/>
</dbReference>
<dbReference type="InterPro" id="IPR015920">
    <property type="entry name" value="Cellobiose_DH-like_cyt"/>
</dbReference>
<name>A0A3N4HK94_ASCIM</name>
<dbReference type="SMART" id="SM00236">
    <property type="entry name" value="fCBD"/>
    <property type="match status" value="1"/>
</dbReference>
<proteinExistence type="predicted"/>
<dbReference type="GO" id="GO:0005576">
    <property type="term" value="C:extracellular region"/>
    <property type="evidence" value="ECO:0007669"/>
    <property type="project" value="InterPro"/>
</dbReference>
<dbReference type="PROSITE" id="PS51164">
    <property type="entry name" value="CBM1_2"/>
    <property type="match status" value="1"/>
</dbReference>
<feature type="chain" id="PRO_5018058631" evidence="3">
    <location>
        <begin position="19"/>
        <end position="299"/>
    </location>
</feature>
<sequence>MKLTFLSTLLAAATAVSAQQSVPFTHPQTGLRFQSLTHPSSASSFGIALPPAGGPSNEFIGQISARLTSGWMGVSFGGAMLNNLLLTAWQNGNSIVHSLRLTPSYGNPAPYTRAGPVVTPICTSTQTNSTHWTFTFLCTNCNSWTLNNGQPQSIDLTGDFQVMGYAGHTSQKPTSPAQPGSAIPKHLYQGQFGMNFQAARVQNWDAYKLCQTSGGGQPTTSTYTPPPTTSTYTPPPTTSTYTPPPTTTTYTPPPTPTPSQPTCTVARYGQCGGSNYSGCTNCASGSRCNKQNDWYSQCI</sequence>
<dbReference type="InterPro" id="IPR053208">
    <property type="entry name" value="GMC_Oxidoreductase_CD"/>
</dbReference>
<evidence type="ECO:0000256" key="2">
    <source>
        <dbReference type="SAM" id="MobiDB-lite"/>
    </source>
</evidence>
<dbReference type="Gene3D" id="2.60.40.1210">
    <property type="entry name" value="Cellobiose dehydrogenase, cytochrome domain"/>
    <property type="match status" value="1"/>
</dbReference>
<accession>A0A3N4HK94</accession>
<dbReference type="PRINTS" id="PR01217">
    <property type="entry name" value="PRICHEXTENSN"/>
</dbReference>
<evidence type="ECO:0000259" key="4">
    <source>
        <dbReference type="PROSITE" id="PS51164"/>
    </source>
</evidence>
<dbReference type="CDD" id="cd09630">
    <property type="entry name" value="CDH_like_cytochrome"/>
    <property type="match status" value="1"/>
</dbReference>
<dbReference type="InterPro" id="IPR035971">
    <property type="entry name" value="CBD_sf"/>
</dbReference>
<dbReference type="InterPro" id="IPR000254">
    <property type="entry name" value="CBD"/>
</dbReference>
<gene>
    <name evidence="5" type="ORF">BJ508DRAFT_72678</name>
</gene>
<feature type="domain" description="CBM1" evidence="4">
    <location>
        <begin position="263"/>
        <end position="299"/>
    </location>
</feature>
<feature type="signal peptide" evidence="3">
    <location>
        <begin position="1"/>
        <end position="18"/>
    </location>
</feature>
<keyword evidence="1 3" id="KW-0732">Signal</keyword>
<dbReference type="PANTHER" id="PTHR47190">
    <property type="entry name" value="DEHYDROGENASE, PUTATIVE-RELATED"/>
    <property type="match status" value="1"/>
</dbReference>
<dbReference type="PANTHER" id="PTHR47190:SF1">
    <property type="entry name" value="GLUCOSE-METHANOL-CHOLINE OXIDOREDUCTASE N-TERMINAL DOMAIN-CONTAINING PROTEIN"/>
    <property type="match status" value="1"/>
</dbReference>
<dbReference type="AlphaFoldDB" id="A0A3N4HK94"/>
<organism evidence="5 6">
    <name type="scientific">Ascobolus immersus RN42</name>
    <dbReference type="NCBI Taxonomy" id="1160509"/>
    <lineage>
        <taxon>Eukaryota</taxon>
        <taxon>Fungi</taxon>
        <taxon>Dikarya</taxon>
        <taxon>Ascomycota</taxon>
        <taxon>Pezizomycotina</taxon>
        <taxon>Pezizomycetes</taxon>
        <taxon>Pezizales</taxon>
        <taxon>Ascobolaceae</taxon>
        <taxon>Ascobolus</taxon>
    </lineage>
</organism>
<dbReference type="Pfam" id="PF16010">
    <property type="entry name" value="CDH-cyt"/>
    <property type="match status" value="1"/>
</dbReference>
<feature type="region of interest" description="Disordered" evidence="2">
    <location>
        <begin position="215"/>
        <end position="258"/>
    </location>
</feature>
<dbReference type="OrthoDB" id="413885at2759"/>
<dbReference type="STRING" id="1160509.A0A3N4HK94"/>
<evidence type="ECO:0000256" key="3">
    <source>
        <dbReference type="SAM" id="SignalP"/>
    </source>
</evidence>
<reference evidence="5 6" key="1">
    <citation type="journal article" date="2018" name="Nat. Ecol. Evol.">
        <title>Pezizomycetes genomes reveal the molecular basis of ectomycorrhizal truffle lifestyle.</title>
        <authorList>
            <person name="Murat C."/>
            <person name="Payen T."/>
            <person name="Noel B."/>
            <person name="Kuo A."/>
            <person name="Morin E."/>
            <person name="Chen J."/>
            <person name="Kohler A."/>
            <person name="Krizsan K."/>
            <person name="Balestrini R."/>
            <person name="Da Silva C."/>
            <person name="Montanini B."/>
            <person name="Hainaut M."/>
            <person name="Levati E."/>
            <person name="Barry K.W."/>
            <person name="Belfiori B."/>
            <person name="Cichocki N."/>
            <person name="Clum A."/>
            <person name="Dockter R.B."/>
            <person name="Fauchery L."/>
            <person name="Guy J."/>
            <person name="Iotti M."/>
            <person name="Le Tacon F."/>
            <person name="Lindquist E.A."/>
            <person name="Lipzen A."/>
            <person name="Malagnac F."/>
            <person name="Mello A."/>
            <person name="Molinier V."/>
            <person name="Miyauchi S."/>
            <person name="Poulain J."/>
            <person name="Riccioni C."/>
            <person name="Rubini A."/>
            <person name="Sitrit Y."/>
            <person name="Splivallo R."/>
            <person name="Traeger S."/>
            <person name="Wang M."/>
            <person name="Zifcakova L."/>
            <person name="Wipf D."/>
            <person name="Zambonelli A."/>
            <person name="Paolocci F."/>
            <person name="Nowrousian M."/>
            <person name="Ottonello S."/>
            <person name="Baldrian P."/>
            <person name="Spatafora J.W."/>
            <person name="Henrissat B."/>
            <person name="Nagy L.G."/>
            <person name="Aury J.M."/>
            <person name="Wincker P."/>
            <person name="Grigoriev I.V."/>
            <person name="Bonfante P."/>
            <person name="Martin F.M."/>
        </authorList>
    </citation>
    <scope>NUCLEOTIDE SEQUENCE [LARGE SCALE GENOMIC DNA]</scope>
    <source>
        <strain evidence="5 6">RN42</strain>
    </source>
</reference>
<dbReference type="EMBL" id="ML119856">
    <property type="protein sequence ID" value="RPA72561.1"/>
    <property type="molecule type" value="Genomic_DNA"/>
</dbReference>